<evidence type="ECO:0000313" key="2">
    <source>
        <dbReference type="Proteomes" id="UP000807469"/>
    </source>
</evidence>
<gene>
    <name evidence="1" type="ORF">BDN70DRAFT_196981</name>
</gene>
<organism evidence="1 2">
    <name type="scientific">Pholiota conissans</name>
    <dbReference type="NCBI Taxonomy" id="109636"/>
    <lineage>
        <taxon>Eukaryota</taxon>
        <taxon>Fungi</taxon>
        <taxon>Dikarya</taxon>
        <taxon>Basidiomycota</taxon>
        <taxon>Agaricomycotina</taxon>
        <taxon>Agaricomycetes</taxon>
        <taxon>Agaricomycetidae</taxon>
        <taxon>Agaricales</taxon>
        <taxon>Agaricineae</taxon>
        <taxon>Strophariaceae</taxon>
        <taxon>Pholiota</taxon>
    </lineage>
</organism>
<keyword evidence="2" id="KW-1185">Reference proteome</keyword>
<name>A0A9P6D5Y2_9AGAR</name>
<dbReference type="AlphaFoldDB" id="A0A9P6D5Y2"/>
<dbReference type="Proteomes" id="UP000807469">
    <property type="component" value="Unassembled WGS sequence"/>
</dbReference>
<protein>
    <submittedName>
        <fullName evidence="1">Uncharacterized protein</fullName>
    </submittedName>
</protein>
<reference evidence="1" key="1">
    <citation type="submission" date="2020-11" db="EMBL/GenBank/DDBJ databases">
        <authorList>
            <consortium name="DOE Joint Genome Institute"/>
            <person name="Ahrendt S."/>
            <person name="Riley R."/>
            <person name="Andreopoulos W."/>
            <person name="Labutti K."/>
            <person name="Pangilinan J."/>
            <person name="Ruiz-Duenas F.J."/>
            <person name="Barrasa J.M."/>
            <person name="Sanchez-Garcia M."/>
            <person name="Camarero S."/>
            <person name="Miyauchi S."/>
            <person name="Serrano A."/>
            <person name="Linde D."/>
            <person name="Babiker R."/>
            <person name="Drula E."/>
            <person name="Ayuso-Fernandez I."/>
            <person name="Pacheco R."/>
            <person name="Padilla G."/>
            <person name="Ferreira P."/>
            <person name="Barriuso J."/>
            <person name="Kellner H."/>
            <person name="Castanera R."/>
            <person name="Alfaro M."/>
            <person name="Ramirez L."/>
            <person name="Pisabarro A.G."/>
            <person name="Kuo A."/>
            <person name="Tritt A."/>
            <person name="Lipzen A."/>
            <person name="He G."/>
            <person name="Yan M."/>
            <person name="Ng V."/>
            <person name="Cullen D."/>
            <person name="Martin F."/>
            <person name="Rosso M.-N."/>
            <person name="Henrissat B."/>
            <person name="Hibbett D."/>
            <person name="Martinez A.T."/>
            <person name="Grigoriev I.V."/>
        </authorList>
    </citation>
    <scope>NUCLEOTIDE SEQUENCE</scope>
    <source>
        <strain evidence="1">CIRM-BRFM 674</strain>
    </source>
</reference>
<proteinExistence type="predicted"/>
<dbReference type="EMBL" id="MU155147">
    <property type="protein sequence ID" value="KAF9484103.1"/>
    <property type="molecule type" value="Genomic_DNA"/>
</dbReference>
<accession>A0A9P6D5Y2</accession>
<sequence>MSILNGVDRHNYYFEKLQYDYRYSNHYSIFTFLVHGCEYKFNRFNFSSKPLSDFVKQHRTLFHLDQLCFFLDKLLEWRSSTTLQRYQGEMKMRIMHYLFQNDVRSLTSLDAIFTATIYGPIVTISSLNIDYILDQQSAHLLRTIFKNVIASQVKKEESRNPLYSHNVVLVILQTLADGIVLYSQASARSHSDESSSLPDIGEEYSLTFRSISEHLDDEITSSSESSPTSPSLVFYLSADFLMSVFQKLYLKNSCIPPHNTNFTRGFVMLLDSMATYKSHISNRRNEAIEKSLYDSVLLFGGPDYKTYRFSETWWRELFRNYDASSLRDISKGPAWSSRAALDIALDPQAPSDPSDAPNIQ</sequence>
<evidence type="ECO:0000313" key="1">
    <source>
        <dbReference type="EMBL" id="KAF9484103.1"/>
    </source>
</evidence>
<comment type="caution">
    <text evidence="1">The sequence shown here is derived from an EMBL/GenBank/DDBJ whole genome shotgun (WGS) entry which is preliminary data.</text>
</comment>